<dbReference type="GO" id="GO:0022857">
    <property type="term" value="F:transmembrane transporter activity"/>
    <property type="evidence" value="ECO:0007669"/>
    <property type="project" value="InterPro"/>
</dbReference>
<evidence type="ECO:0000256" key="2">
    <source>
        <dbReference type="ARBA" id="ARBA00022692"/>
    </source>
</evidence>
<feature type="transmembrane region" description="Helical" evidence="5">
    <location>
        <begin position="441"/>
        <end position="459"/>
    </location>
</feature>
<dbReference type="Gene3D" id="1.20.1720.10">
    <property type="entry name" value="Multidrug resistance protein D"/>
    <property type="match status" value="1"/>
</dbReference>
<accession>A7NI83</accession>
<organism evidence="7 8">
    <name type="scientific">Roseiflexus castenholzii (strain DSM 13941 / HLO8)</name>
    <dbReference type="NCBI Taxonomy" id="383372"/>
    <lineage>
        <taxon>Bacteria</taxon>
        <taxon>Bacillati</taxon>
        <taxon>Chloroflexota</taxon>
        <taxon>Chloroflexia</taxon>
        <taxon>Chloroflexales</taxon>
        <taxon>Roseiflexineae</taxon>
        <taxon>Roseiflexaceae</taxon>
        <taxon>Roseiflexus</taxon>
    </lineage>
</organism>
<dbReference type="RefSeq" id="WP_012119613.1">
    <property type="nucleotide sequence ID" value="NC_009767.1"/>
</dbReference>
<dbReference type="HOGENOM" id="CLU_000960_2_6_0"/>
<dbReference type="InterPro" id="IPR036259">
    <property type="entry name" value="MFS_trans_sf"/>
</dbReference>
<evidence type="ECO:0000256" key="1">
    <source>
        <dbReference type="ARBA" id="ARBA00004651"/>
    </source>
</evidence>
<keyword evidence="2 5" id="KW-0812">Transmembrane</keyword>
<feature type="transmembrane region" description="Helical" evidence="5">
    <location>
        <begin position="303"/>
        <end position="329"/>
    </location>
</feature>
<dbReference type="KEGG" id="rca:Rcas_1084"/>
<dbReference type="STRING" id="383372.Rcas_1084"/>
<dbReference type="SUPFAM" id="SSF103473">
    <property type="entry name" value="MFS general substrate transporter"/>
    <property type="match status" value="1"/>
</dbReference>
<feature type="transmembrane region" description="Helical" evidence="5">
    <location>
        <begin position="113"/>
        <end position="135"/>
    </location>
</feature>
<evidence type="ECO:0000256" key="4">
    <source>
        <dbReference type="ARBA" id="ARBA00023136"/>
    </source>
</evidence>
<feature type="transmembrane region" description="Helical" evidence="5">
    <location>
        <begin position="277"/>
        <end position="297"/>
    </location>
</feature>
<keyword evidence="4 5" id="KW-0472">Membrane</keyword>
<keyword evidence="3 5" id="KW-1133">Transmembrane helix</keyword>
<feature type="transmembrane region" description="Helical" evidence="5">
    <location>
        <begin position="175"/>
        <end position="197"/>
    </location>
</feature>
<evidence type="ECO:0000313" key="8">
    <source>
        <dbReference type="Proteomes" id="UP000000263"/>
    </source>
</evidence>
<feature type="transmembrane region" description="Helical" evidence="5">
    <location>
        <begin position="86"/>
        <end position="107"/>
    </location>
</feature>
<gene>
    <name evidence="7" type="ordered locus">Rcas_1084</name>
</gene>
<feature type="domain" description="Major facilitator superfamily (MFS) profile" evidence="6">
    <location>
        <begin position="24"/>
        <end position="467"/>
    </location>
</feature>
<proteinExistence type="predicted"/>
<sequence length="469" mass="47934">MVEETFSSSPALPSGIWSAGRRMLTVGLVLIIVATAFEMLAVAATMPATARELGGLAWYGWAFSAFMLANMVAATVAGPEADRRGVAVPFITGTLLFVAGLLIAGLAPTMPSLIIGRAVQGLGSGIIGAVVYIIVGRGYEADARPRMLAIISSAWVVPGMVGPGLAGMITEHIGWRWVFLGLIPLPLVAALMALPSLQRLAPAQRSFDTHDYRTRSNEIRMALVLATGAAMTISGLGWLIAAPLAGIALIAPSIIIAVVALRYVLPPGTLRAAPGLPAVIATMGLLNLSFFGVDAFVPLTLTAIRGLSVVTAGLALTAATLTWTAGAWMQERLVRRHPPGSIAAAGLLVMLIGIGATTTTIAPVAPPLLSIATWGIAGCGIGLAYSALSLAMLQNAASGHEGRASSALQIAGQLGTALGAGVGGVIIGSGEQGQTVEAGRVALHFVLMSLLAGLAILTAHRVHAANRRD</sequence>
<feature type="transmembrane region" description="Helical" evidence="5">
    <location>
        <begin position="247"/>
        <end position="265"/>
    </location>
</feature>
<evidence type="ECO:0000256" key="3">
    <source>
        <dbReference type="ARBA" id="ARBA00022989"/>
    </source>
</evidence>
<dbReference type="Gene3D" id="1.20.1250.20">
    <property type="entry name" value="MFS general substrate transporter like domains"/>
    <property type="match status" value="1"/>
</dbReference>
<protein>
    <submittedName>
        <fullName evidence="7">Major facilitator superfamily MFS_1</fullName>
    </submittedName>
</protein>
<dbReference type="EMBL" id="CP000804">
    <property type="protein sequence ID" value="ABU57183.1"/>
    <property type="molecule type" value="Genomic_DNA"/>
</dbReference>
<dbReference type="InterPro" id="IPR020846">
    <property type="entry name" value="MFS_dom"/>
</dbReference>
<evidence type="ECO:0000256" key="5">
    <source>
        <dbReference type="SAM" id="Phobius"/>
    </source>
</evidence>
<dbReference type="Proteomes" id="UP000000263">
    <property type="component" value="Chromosome"/>
</dbReference>
<feature type="transmembrane region" description="Helical" evidence="5">
    <location>
        <begin position="147"/>
        <end position="169"/>
    </location>
</feature>
<feature type="transmembrane region" description="Helical" evidence="5">
    <location>
        <begin position="56"/>
        <end position="74"/>
    </location>
</feature>
<comment type="subcellular location">
    <subcellularLocation>
        <location evidence="1">Cell membrane</location>
        <topology evidence="1">Multi-pass membrane protein</topology>
    </subcellularLocation>
</comment>
<evidence type="ECO:0000259" key="6">
    <source>
        <dbReference type="PROSITE" id="PS50850"/>
    </source>
</evidence>
<evidence type="ECO:0000313" key="7">
    <source>
        <dbReference type="EMBL" id="ABU57183.1"/>
    </source>
</evidence>
<dbReference type="PANTHER" id="PTHR23501:SF154">
    <property type="entry name" value="MULTIDRUG-EFFLUX TRANSPORTER RV1634-RELATED"/>
    <property type="match status" value="1"/>
</dbReference>
<dbReference type="GO" id="GO:0005886">
    <property type="term" value="C:plasma membrane"/>
    <property type="evidence" value="ECO:0007669"/>
    <property type="project" value="UniProtKB-SubCell"/>
</dbReference>
<dbReference type="OrthoDB" id="102502at2"/>
<dbReference type="PANTHER" id="PTHR23501">
    <property type="entry name" value="MAJOR FACILITATOR SUPERFAMILY"/>
    <property type="match status" value="1"/>
</dbReference>
<feature type="transmembrane region" description="Helical" evidence="5">
    <location>
        <begin position="371"/>
        <end position="393"/>
    </location>
</feature>
<dbReference type="eggNOG" id="COG2814">
    <property type="taxonomic scope" value="Bacteria"/>
</dbReference>
<dbReference type="AlphaFoldDB" id="A7NI83"/>
<dbReference type="PROSITE" id="PS50850">
    <property type="entry name" value="MFS"/>
    <property type="match status" value="1"/>
</dbReference>
<name>A7NI83_ROSCS</name>
<dbReference type="Pfam" id="PF07690">
    <property type="entry name" value="MFS_1"/>
    <property type="match status" value="1"/>
</dbReference>
<feature type="transmembrane region" description="Helical" evidence="5">
    <location>
        <begin position="405"/>
        <end position="429"/>
    </location>
</feature>
<feature type="transmembrane region" description="Helical" evidence="5">
    <location>
        <begin position="222"/>
        <end position="241"/>
    </location>
</feature>
<reference evidence="7 8" key="1">
    <citation type="submission" date="2007-08" db="EMBL/GenBank/DDBJ databases">
        <title>Complete sequence of Roseiflexus castenholzii DSM 13941.</title>
        <authorList>
            <consortium name="US DOE Joint Genome Institute"/>
            <person name="Copeland A."/>
            <person name="Lucas S."/>
            <person name="Lapidus A."/>
            <person name="Barry K."/>
            <person name="Glavina del Rio T."/>
            <person name="Dalin E."/>
            <person name="Tice H."/>
            <person name="Pitluck S."/>
            <person name="Thompson L.S."/>
            <person name="Brettin T."/>
            <person name="Bruce D."/>
            <person name="Detter J.C."/>
            <person name="Han C."/>
            <person name="Tapia R."/>
            <person name="Schmutz J."/>
            <person name="Larimer F."/>
            <person name="Land M."/>
            <person name="Hauser L."/>
            <person name="Kyrpides N."/>
            <person name="Mikhailova N."/>
            <person name="Bryant D.A."/>
            <person name="Hanada S."/>
            <person name="Tsukatani Y."/>
            <person name="Richardson P."/>
        </authorList>
    </citation>
    <scope>NUCLEOTIDE SEQUENCE [LARGE SCALE GENOMIC DNA]</scope>
    <source>
        <strain evidence="8">DSM 13941 / HLO8</strain>
    </source>
</reference>
<feature type="transmembrane region" description="Helical" evidence="5">
    <location>
        <begin position="341"/>
        <end position="365"/>
    </location>
</feature>
<dbReference type="InterPro" id="IPR011701">
    <property type="entry name" value="MFS"/>
</dbReference>
<feature type="transmembrane region" description="Helical" evidence="5">
    <location>
        <begin position="23"/>
        <end position="44"/>
    </location>
</feature>
<keyword evidence="8" id="KW-1185">Reference proteome</keyword>